<dbReference type="RefSeq" id="WP_172111881.1">
    <property type="nucleotide sequence ID" value="NZ_JABFDN010000005.1"/>
</dbReference>
<name>A0ABX2CEY4_9BRAD</name>
<keyword evidence="7 17" id="KW-0812">Transmembrane</keyword>
<feature type="transmembrane region" description="Helical" evidence="17">
    <location>
        <begin position="61"/>
        <end position="79"/>
    </location>
</feature>
<protein>
    <recommendedName>
        <fullName evidence="4">Cytochrome bo(3) ubiquinol oxidase subunit 4</fullName>
    </recommendedName>
    <alternativeName>
        <fullName evidence="16">Cytochrome o ubiquinol oxidase subunit 4</fullName>
    </alternativeName>
    <alternativeName>
        <fullName evidence="13">Oxidase bo(3) subunit 4</fullName>
    </alternativeName>
    <alternativeName>
        <fullName evidence="14">Ubiquinol oxidase polypeptide IV</fullName>
    </alternativeName>
    <alternativeName>
        <fullName evidence="15">Ubiquinol oxidase subunit 4</fullName>
    </alternativeName>
</protein>
<evidence type="ECO:0000256" key="15">
    <source>
        <dbReference type="ARBA" id="ARBA00031887"/>
    </source>
</evidence>
<dbReference type="PANTHER" id="PTHR36835:SF1">
    <property type="entry name" value="CYTOCHROME BO(3) UBIQUINOL OXIDASE SUBUNIT 4"/>
    <property type="match status" value="1"/>
</dbReference>
<gene>
    <name evidence="18" type="primary">cyoD</name>
    <name evidence="18" type="ORF">HL667_17355</name>
</gene>
<evidence type="ECO:0000256" key="17">
    <source>
        <dbReference type="SAM" id="Phobius"/>
    </source>
</evidence>
<keyword evidence="6" id="KW-1003">Cell membrane</keyword>
<evidence type="ECO:0000256" key="9">
    <source>
        <dbReference type="ARBA" id="ARBA00022989"/>
    </source>
</evidence>
<dbReference type="Proteomes" id="UP000886476">
    <property type="component" value="Unassembled WGS sequence"/>
</dbReference>
<evidence type="ECO:0000256" key="14">
    <source>
        <dbReference type="ARBA" id="ARBA00030211"/>
    </source>
</evidence>
<dbReference type="EMBL" id="JABFDN010000005">
    <property type="protein sequence ID" value="NPU66773.1"/>
    <property type="molecule type" value="Genomic_DNA"/>
</dbReference>
<evidence type="ECO:0000256" key="7">
    <source>
        <dbReference type="ARBA" id="ARBA00022692"/>
    </source>
</evidence>
<evidence type="ECO:0000256" key="13">
    <source>
        <dbReference type="ARBA" id="ARBA00030071"/>
    </source>
</evidence>
<evidence type="ECO:0000256" key="6">
    <source>
        <dbReference type="ARBA" id="ARBA00022475"/>
    </source>
</evidence>
<keyword evidence="9 17" id="KW-1133">Transmembrane helix</keyword>
<sequence length="130" mass="14168">MSDHAQEFGDRGDLAPGEQQHGDLRSRILFYLAGLGLAVLLTATSFFIAGTNLVWQPSIPVALIVLAIAQMGVHLVFFLHITTGPDNTNNVLALAFGLLIVLLVVGGSLWIMANLNHNMMPMDQLMQMQR</sequence>
<evidence type="ECO:0000313" key="19">
    <source>
        <dbReference type="Proteomes" id="UP000886476"/>
    </source>
</evidence>
<feature type="transmembrane region" description="Helical" evidence="17">
    <location>
        <begin position="28"/>
        <end position="49"/>
    </location>
</feature>
<keyword evidence="19" id="KW-1185">Reference proteome</keyword>
<evidence type="ECO:0000256" key="16">
    <source>
        <dbReference type="ARBA" id="ARBA00032185"/>
    </source>
</evidence>
<dbReference type="NCBIfam" id="TIGR02847">
    <property type="entry name" value="CyoD"/>
    <property type="match status" value="1"/>
</dbReference>
<evidence type="ECO:0000256" key="11">
    <source>
        <dbReference type="ARBA" id="ARBA00023136"/>
    </source>
</evidence>
<dbReference type="InterPro" id="IPR005171">
    <property type="entry name" value="Cyt_c_oxidase_su4_prok"/>
</dbReference>
<evidence type="ECO:0000256" key="4">
    <source>
        <dbReference type="ARBA" id="ARBA00014689"/>
    </source>
</evidence>
<evidence type="ECO:0000256" key="1">
    <source>
        <dbReference type="ARBA" id="ARBA00004651"/>
    </source>
</evidence>
<evidence type="ECO:0000256" key="8">
    <source>
        <dbReference type="ARBA" id="ARBA00022982"/>
    </source>
</evidence>
<comment type="similarity">
    <text evidence="2">Belongs to the cytochrome c oxidase bacterial subunit 4 family.</text>
</comment>
<comment type="function">
    <text evidence="12">Cytochrome bo(3) ubiquinol terminal oxidase is the component of the aerobic respiratory chain of E.coli that predominates when cells are grown at high aeration. Has proton pump activity across the membrane in addition to electron transfer, pumping 2 protons/electron.</text>
</comment>
<organism evidence="18 19">
    <name type="scientific">Bradyrhizobium aeschynomenes</name>
    <dbReference type="NCBI Taxonomy" id="2734909"/>
    <lineage>
        <taxon>Bacteria</taxon>
        <taxon>Pseudomonadati</taxon>
        <taxon>Pseudomonadota</taxon>
        <taxon>Alphaproteobacteria</taxon>
        <taxon>Hyphomicrobiales</taxon>
        <taxon>Nitrobacteraceae</taxon>
        <taxon>Bradyrhizobium</taxon>
    </lineage>
</organism>
<dbReference type="PANTHER" id="PTHR36835">
    <property type="entry name" value="CYTOCHROME BO(3) UBIQUINOL OXIDASE SUBUNIT 4"/>
    <property type="match status" value="1"/>
</dbReference>
<evidence type="ECO:0000256" key="12">
    <source>
        <dbReference type="ARBA" id="ARBA00025694"/>
    </source>
</evidence>
<keyword evidence="10" id="KW-0560">Oxidoreductase</keyword>
<accession>A0ABX2CEY4</accession>
<reference evidence="18" key="1">
    <citation type="submission" date="2020-05" db="EMBL/GenBank/DDBJ databases">
        <title>Nod-independent and nitrogen-fixing Bradyrhizobium aeschynomene sp. nov. isolated from nodules of Aeschynomene indica.</title>
        <authorList>
            <person name="Zhang Z."/>
        </authorList>
    </citation>
    <scope>NUCLEOTIDE SEQUENCE</scope>
    <source>
        <strain evidence="18">83012</strain>
    </source>
</reference>
<dbReference type="InterPro" id="IPR050968">
    <property type="entry name" value="Cytochrome_c_oxidase_bac_sub4"/>
</dbReference>
<evidence type="ECO:0000256" key="10">
    <source>
        <dbReference type="ARBA" id="ARBA00023002"/>
    </source>
</evidence>
<dbReference type="InterPro" id="IPR014210">
    <property type="entry name" value="Cyt_o_ubiqinol_oxidase_su4"/>
</dbReference>
<comment type="subunit">
    <text evidence="3">Heterooctamer of two A chains, two B chains, two C chains and two D chains.</text>
</comment>
<evidence type="ECO:0000256" key="5">
    <source>
        <dbReference type="ARBA" id="ARBA00022448"/>
    </source>
</evidence>
<keyword evidence="11 17" id="KW-0472">Membrane</keyword>
<keyword evidence="8" id="KW-0249">Electron transport</keyword>
<evidence type="ECO:0000313" key="18">
    <source>
        <dbReference type="EMBL" id="NPU66773.1"/>
    </source>
</evidence>
<comment type="subcellular location">
    <subcellularLocation>
        <location evidence="1">Cell membrane</location>
        <topology evidence="1">Multi-pass membrane protein</topology>
    </subcellularLocation>
</comment>
<evidence type="ECO:0000256" key="2">
    <source>
        <dbReference type="ARBA" id="ARBA00008079"/>
    </source>
</evidence>
<proteinExistence type="inferred from homology"/>
<dbReference type="Pfam" id="PF03626">
    <property type="entry name" value="COX4_pro"/>
    <property type="match status" value="1"/>
</dbReference>
<comment type="caution">
    <text evidence="18">The sequence shown here is derived from an EMBL/GenBank/DDBJ whole genome shotgun (WGS) entry which is preliminary data.</text>
</comment>
<evidence type="ECO:0000256" key="3">
    <source>
        <dbReference type="ARBA" id="ARBA00011700"/>
    </source>
</evidence>
<feature type="transmembrane region" description="Helical" evidence="17">
    <location>
        <begin position="91"/>
        <end position="113"/>
    </location>
</feature>
<keyword evidence="5" id="KW-0813">Transport</keyword>